<dbReference type="OrthoDB" id="4391260at2"/>
<organism evidence="8 9">
    <name type="scientific">Thalassovita mediterranea</name>
    <dbReference type="NCBI Taxonomy" id="340021"/>
    <lineage>
        <taxon>Bacteria</taxon>
        <taxon>Pseudomonadati</taxon>
        <taxon>Pseudomonadota</taxon>
        <taxon>Alphaproteobacteria</taxon>
        <taxon>Rhodobacterales</taxon>
        <taxon>Roseobacteraceae</taxon>
        <taxon>Thalassovita</taxon>
    </lineage>
</organism>
<proteinExistence type="predicted"/>
<dbReference type="GO" id="GO:0016020">
    <property type="term" value="C:membrane"/>
    <property type="evidence" value="ECO:0007669"/>
    <property type="project" value="UniProtKB-SubCell"/>
</dbReference>
<dbReference type="InterPro" id="IPR051533">
    <property type="entry name" value="WaaL-like"/>
</dbReference>
<feature type="transmembrane region" description="Helical" evidence="6">
    <location>
        <begin position="237"/>
        <end position="258"/>
    </location>
</feature>
<name>A0A0P1HBJ9_9RHOB</name>
<dbReference type="PANTHER" id="PTHR37422:SF23">
    <property type="entry name" value="TEICHURONIC ACID BIOSYNTHESIS PROTEIN TUAE"/>
    <property type="match status" value="1"/>
</dbReference>
<feature type="transmembrane region" description="Helical" evidence="6">
    <location>
        <begin position="64"/>
        <end position="82"/>
    </location>
</feature>
<feature type="transmembrane region" description="Helical" evidence="6">
    <location>
        <begin position="279"/>
        <end position="298"/>
    </location>
</feature>
<dbReference type="EMBL" id="CYSF01000007">
    <property type="protein sequence ID" value="CUH84335.1"/>
    <property type="molecule type" value="Genomic_DNA"/>
</dbReference>
<keyword evidence="9" id="KW-1185">Reference proteome</keyword>
<feature type="transmembrane region" description="Helical" evidence="6">
    <location>
        <begin position="159"/>
        <end position="183"/>
    </location>
</feature>
<dbReference type="STRING" id="340021.TM5383_01543"/>
<protein>
    <submittedName>
        <fullName evidence="8">Lipid A core-O-antigen ligase</fullName>
    </submittedName>
</protein>
<evidence type="ECO:0000256" key="6">
    <source>
        <dbReference type="SAM" id="Phobius"/>
    </source>
</evidence>
<feature type="transmembrane region" description="Helical" evidence="6">
    <location>
        <begin position="329"/>
        <end position="348"/>
    </location>
</feature>
<dbReference type="Pfam" id="PF04932">
    <property type="entry name" value="Wzy_C"/>
    <property type="match status" value="1"/>
</dbReference>
<comment type="subcellular location">
    <subcellularLocation>
        <location evidence="1">Membrane</location>
        <topology evidence="1">Multi-pass membrane protein</topology>
    </subcellularLocation>
</comment>
<feature type="transmembrane region" description="Helical" evidence="6">
    <location>
        <begin position="479"/>
        <end position="495"/>
    </location>
</feature>
<sequence>MIDFDADKPRKLREAQRSRVVPAPEQAAPIAPQSTDEGFSFETVTLETKALGGSPRAVSKLNDAMAVILALFLLVVPVPYGANNSLAWLGAAAVLAMLCAGYYTLILLLDPQRPSKLRDHPWVLGFGVLAIAGTIWQVSGVQAPALTLPSGQVQLSQATVAASASQLAVIRLISYGVLFVMMLEVCTNQLRIERMLSWIYAGIIVHAVWALVSLGFLGDTLLLGEKTAYLGYATGTFVNRNSFATFLAMGTVIGTARFMMAIYGPRARSPRRRAKSRGLTMEAVVHLGWLAILLAALAATGSRMGAFVGFLGMGSVATVILLKNGTAIWKILLSGAVLAVLLPVAMLIGGESGTMERAIFGLAQADARTELFRQTWHMIMQRPFVGYGADSYPLAFELYRTPELSAGLTWQAPHNTYLTLWSDYGLILGSVTMLAVVAALISLLRAIRRRELAYLPAAIAVAVIVLTGAHSLVDFSLEIAANVYVFIALVALGLAKRAHSRA</sequence>
<evidence type="ECO:0000256" key="4">
    <source>
        <dbReference type="ARBA" id="ARBA00023136"/>
    </source>
</evidence>
<keyword evidence="3 6" id="KW-1133">Transmembrane helix</keyword>
<feature type="transmembrane region" description="Helical" evidence="6">
    <location>
        <begin position="121"/>
        <end position="139"/>
    </location>
</feature>
<evidence type="ECO:0000256" key="3">
    <source>
        <dbReference type="ARBA" id="ARBA00022989"/>
    </source>
</evidence>
<gene>
    <name evidence="8" type="ORF">TM5383_01543</name>
</gene>
<evidence type="ECO:0000313" key="9">
    <source>
        <dbReference type="Proteomes" id="UP000051681"/>
    </source>
</evidence>
<feature type="transmembrane region" description="Helical" evidence="6">
    <location>
        <begin position="304"/>
        <end position="322"/>
    </location>
</feature>
<dbReference type="InterPro" id="IPR007016">
    <property type="entry name" value="O-antigen_ligase-rel_domated"/>
</dbReference>
<dbReference type="RefSeq" id="WP_058318459.1">
    <property type="nucleotide sequence ID" value="NZ_CYSF01000007.1"/>
</dbReference>
<feature type="transmembrane region" description="Helical" evidence="6">
    <location>
        <begin position="195"/>
        <end position="217"/>
    </location>
</feature>
<keyword evidence="4 6" id="KW-0472">Membrane</keyword>
<feature type="region of interest" description="Disordered" evidence="5">
    <location>
        <begin position="1"/>
        <end position="33"/>
    </location>
</feature>
<keyword evidence="8" id="KW-0436">Ligase</keyword>
<feature type="transmembrane region" description="Helical" evidence="6">
    <location>
        <begin position="452"/>
        <end position="473"/>
    </location>
</feature>
<feature type="transmembrane region" description="Helical" evidence="6">
    <location>
        <begin position="424"/>
        <end position="445"/>
    </location>
</feature>
<feature type="domain" description="O-antigen ligase-related" evidence="7">
    <location>
        <begin position="290"/>
        <end position="429"/>
    </location>
</feature>
<dbReference type="Proteomes" id="UP000051681">
    <property type="component" value="Unassembled WGS sequence"/>
</dbReference>
<feature type="compositionally biased region" description="Low complexity" evidence="5">
    <location>
        <begin position="22"/>
        <end position="33"/>
    </location>
</feature>
<reference evidence="8 9" key="1">
    <citation type="submission" date="2015-09" db="EMBL/GenBank/DDBJ databases">
        <authorList>
            <consortium name="Swine Surveillance"/>
        </authorList>
    </citation>
    <scope>NUCLEOTIDE SEQUENCE [LARGE SCALE GENOMIC DNA]</scope>
    <source>
        <strain evidence="8 9">CECT 8383</strain>
    </source>
</reference>
<dbReference type="AlphaFoldDB" id="A0A0P1HBJ9"/>
<evidence type="ECO:0000313" key="8">
    <source>
        <dbReference type="EMBL" id="CUH84335.1"/>
    </source>
</evidence>
<evidence type="ECO:0000256" key="5">
    <source>
        <dbReference type="SAM" id="MobiDB-lite"/>
    </source>
</evidence>
<dbReference type="GO" id="GO:0016874">
    <property type="term" value="F:ligase activity"/>
    <property type="evidence" value="ECO:0007669"/>
    <property type="project" value="UniProtKB-KW"/>
</dbReference>
<evidence type="ECO:0000259" key="7">
    <source>
        <dbReference type="Pfam" id="PF04932"/>
    </source>
</evidence>
<keyword evidence="2 6" id="KW-0812">Transmembrane</keyword>
<feature type="compositionally biased region" description="Basic and acidic residues" evidence="5">
    <location>
        <begin position="1"/>
        <end position="17"/>
    </location>
</feature>
<accession>A0A0P1HBJ9</accession>
<feature type="transmembrane region" description="Helical" evidence="6">
    <location>
        <begin position="88"/>
        <end position="109"/>
    </location>
</feature>
<evidence type="ECO:0000256" key="2">
    <source>
        <dbReference type="ARBA" id="ARBA00022692"/>
    </source>
</evidence>
<evidence type="ECO:0000256" key="1">
    <source>
        <dbReference type="ARBA" id="ARBA00004141"/>
    </source>
</evidence>
<dbReference type="PANTHER" id="PTHR37422">
    <property type="entry name" value="TEICHURONIC ACID BIOSYNTHESIS PROTEIN TUAE"/>
    <property type="match status" value="1"/>
</dbReference>